<dbReference type="PANTHER" id="PTHR33146">
    <property type="entry name" value="ENDONUCLEASE 4"/>
    <property type="match status" value="1"/>
</dbReference>
<keyword evidence="5" id="KW-1015">Disulfide bond</keyword>
<reference evidence="9" key="1">
    <citation type="submission" date="2016-01" db="EMBL/GenBank/DDBJ databases">
        <title>Draft genome sequence of Thermodesulfovibrio aggregans strain TGE-P1.</title>
        <authorList>
            <person name="Sekiguchi Y."/>
            <person name="Ohashi A."/>
            <person name="Matsuura N."/>
            <person name="Tourlousse M.D."/>
        </authorList>
    </citation>
    <scope>NUCLEOTIDE SEQUENCE [LARGE SCALE GENOMIC DNA]</scope>
    <source>
        <strain evidence="9">TGE-P1</strain>
    </source>
</reference>
<sequence length="260" mass="30195">MRKFYINYMTFFLILFFSFSNSYAWDCFTHAYIAKKAGIRIPEAACMPDIIRDENYDLLAPMHYHDAAPGTVITPEYIDKYTVKEVIVNIDGRNLKILLPHQAGVLYWKIVNLYEKMKSLDKNKPDNRLAYEYYLVTIAHYIGDLSQPLHNFPYGDNPASDGKIYFDEGNFNKEYHIKFDEAFDVYIGSSQTEEKINKAIKEIAISNSEDLKKEISKIANSAIKIANQCYKEKRMPNEEELIEQISWSVSLLKAVIKSTY</sequence>
<keyword evidence="6" id="KW-0325">Glycoprotein</keyword>
<evidence type="ECO:0000313" key="9">
    <source>
        <dbReference type="Proteomes" id="UP000054976"/>
    </source>
</evidence>
<dbReference type="Proteomes" id="UP000054976">
    <property type="component" value="Unassembled WGS sequence"/>
</dbReference>
<dbReference type="OrthoDB" id="5398602at2"/>
<keyword evidence="2" id="KW-0479">Metal-binding</keyword>
<dbReference type="PANTHER" id="PTHR33146:SF26">
    <property type="entry name" value="ENDONUCLEASE 4"/>
    <property type="match status" value="1"/>
</dbReference>
<keyword evidence="3" id="KW-0255">Endonuclease</keyword>
<evidence type="ECO:0000256" key="6">
    <source>
        <dbReference type="ARBA" id="ARBA00023180"/>
    </source>
</evidence>
<evidence type="ECO:0000256" key="1">
    <source>
        <dbReference type="ARBA" id="ARBA00022722"/>
    </source>
</evidence>
<dbReference type="GO" id="GO:0004519">
    <property type="term" value="F:endonuclease activity"/>
    <property type="evidence" value="ECO:0007669"/>
    <property type="project" value="UniProtKB-KW"/>
</dbReference>
<evidence type="ECO:0000256" key="3">
    <source>
        <dbReference type="ARBA" id="ARBA00022759"/>
    </source>
</evidence>
<proteinExistence type="predicted"/>
<gene>
    <name evidence="8" type="ORF">TAGGR_11281</name>
</gene>
<dbReference type="GO" id="GO:0003676">
    <property type="term" value="F:nucleic acid binding"/>
    <property type="evidence" value="ECO:0007669"/>
    <property type="project" value="InterPro"/>
</dbReference>
<comment type="caution">
    <text evidence="8">The sequence shown here is derived from an EMBL/GenBank/DDBJ whole genome shotgun (WGS) entry which is preliminary data.</text>
</comment>
<protein>
    <submittedName>
        <fullName evidence="8">S1/P1 Nuclease</fullName>
    </submittedName>
</protein>
<accession>A0A0U9HRR7</accession>
<dbReference type="SUPFAM" id="SSF48537">
    <property type="entry name" value="Phospholipase C/P1 nuclease"/>
    <property type="match status" value="1"/>
</dbReference>
<keyword evidence="9" id="KW-1185">Reference proteome</keyword>
<evidence type="ECO:0000256" key="5">
    <source>
        <dbReference type="ARBA" id="ARBA00023157"/>
    </source>
</evidence>
<dbReference type="GO" id="GO:0046872">
    <property type="term" value="F:metal ion binding"/>
    <property type="evidence" value="ECO:0007669"/>
    <property type="project" value="UniProtKB-KW"/>
</dbReference>
<dbReference type="Gene3D" id="1.10.575.10">
    <property type="entry name" value="P1 Nuclease"/>
    <property type="match status" value="1"/>
</dbReference>
<keyword evidence="4" id="KW-0378">Hydrolase</keyword>
<feature type="signal peptide" evidence="7">
    <location>
        <begin position="1"/>
        <end position="24"/>
    </location>
</feature>
<evidence type="ECO:0000256" key="2">
    <source>
        <dbReference type="ARBA" id="ARBA00022723"/>
    </source>
</evidence>
<dbReference type="GO" id="GO:0016788">
    <property type="term" value="F:hydrolase activity, acting on ester bonds"/>
    <property type="evidence" value="ECO:0007669"/>
    <property type="project" value="InterPro"/>
</dbReference>
<dbReference type="STRING" id="86166.TAGGR_11281"/>
<evidence type="ECO:0000256" key="7">
    <source>
        <dbReference type="SAM" id="SignalP"/>
    </source>
</evidence>
<keyword evidence="7" id="KW-0732">Signal</keyword>
<feature type="chain" id="PRO_5006865056" evidence="7">
    <location>
        <begin position="25"/>
        <end position="260"/>
    </location>
</feature>
<dbReference type="InterPro" id="IPR003154">
    <property type="entry name" value="S1/P1nuclease"/>
</dbReference>
<dbReference type="AlphaFoldDB" id="A0A0U9HRR7"/>
<dbReference type="Pfam" id="PF02265">
    <property type="entry name" value="S1-P1_nuclease"/>
    <property type="match status" value="1"/>
</dbReference>
<dbReference type="GO" id="GO:0006308">
    <property type="term" value="P:DNA catabolic process"/>
    <property type="evidence" value="ECO:0007669"/>
    <property type="project" value="InterPro"/>
</dbReference>
<organism evidence="8 9">
    <name type="scientific">Thermodesulfovibrio aggregans</name>
    <dbReference type="NCBI Taxonomy" id="86166"/>
    <lineage>
        <taxon>Bacteria</taxon>
        <taxon>Pseudomonadati</taxon>
        <taxon>Nitrospirota</taxon>
        <taxon>Thermodesulfovibrionia</taxon>
        <taxon>Thermodesulfovibrionales</taxon>
        <taxon>Thermodesulfovibrionaceae</taxon>
        <taxon>Thermodesulfovibrio</taxon>
    </lineage>
</organism>
<name>A0A0U9HRR7_9BACT</name>
<evidence type="ECO:0000256" key="4">
    <source>
        <dbReference type="ARBA" id="ARBA00022801"/>
    </source>
</evidence>
<dbReference type="RefSeq" id="WP_059176479.1">
    <property type="nucleotide sequence ID" value="NZ_BCNO01000001.1"/>
</dbReference>
<keyword evidence="1" id="KW-0540">Nuclease</keyword>
<dbReference type="InterPro" id="IPR008947">
    <property type="entry name" value="PLipase_C/P1_nuclease_dom_sf"/>
</dbReference>
<evidence type="ECO:0000313" key="8">
    <source>
        <dbReference type="EMBL" id="GAQ95081.1"/>
    </source>
</evidence>
<dbReference type="EMBL" id="BCNO01000001">
    <property type="protein sequence ID" value="GAQ95081.1"/>
    <property type="molecule type" value="Genomic_DNA"/>
</dbReference>